<accession>A0A5B0LRG5</accession>
<proteinExistence type="predicted"/>
<name>A0A5B0LRG5_PUCGR</name>
<dbReference type="AlphaFoldDB" id="A0A5B0LRG5"/>
<reference evidence="1 2" key="1">
    <citation type="submission" date="2019-05" db="EMBL/GenBank/DDBJ databases">
        <title>Emergence of the Ug99 lineage of the wheat stem rust pathogen through somatic hybridization.</title>
        <authorList>
            <person name="Li F."/>
            <person name="Upadhyaya N.M."/>
            <person name="Sperschneider J."/>
            <person name="Matny O."/>
            <person name="Nguyen-Phuc H."/>
            <person name="Mago R."/>
            <person name="Raley C."/>
            <person name="Miller M.E."/>
            <person name="Silverstein K.A.T."/>
            <person name="Henningsen E."/>
            <person name="Hirsch C.D."/>
            <person name="Visser B."/>
            <person name="Pretorius Z.A."/>
            <person name="Steffenson B.J."/>
            <person name="Schwessinger B."/>
            <person name="Dodds P.N."/>
            <person name="Figueroa M."/>
        </authorList>
    </citation>
    <scope>NUCLEOTIDE SEQUENCE [LARGE SCALE GENOMIC DNA]</scope>
    <source>
        <strain evidence="1">21-0</strain>
    </source>
</reference>
<evidence type="ECO:0000313" key="2">
    <source>
        <dbReference type="Proteomes" id="UP000324748"/>
    </source>
</evidence>
<gene>
    <name evidence="1" type="ORF">PGT21_010454</name>
</gene>
<dbReference type="EMBL" id="VSWC01000184">
    <property type="protein sequence ID" value="KAA1067587.1"/>
    <property type="molecule type" value="Genomic_DNA"/>
</dbReference>
<comment type="caution">
    <text evidence="1">The sequence shown here is derived from an EMBL/GenBank/DDBJ whole genome shotgun (WGS) entry which is preliminary data.</text>
</comment>
<evidence type="ECO:0000313" key="1">
    <source>
        <dbReference type="EMBL" id="KAA1067587.1"/>
    </source>
</evidence>
<sequence length="63" mass="6724">MPSSVLVLMGSIQWVGSTCRIAGVGMRYLNAGSLDQIHAIPQIVVADAEFESLRNSTDTLDTS</sequence>
<keyword evidence="2" id="KW-1185">Reference proteome</keyword>
<protein>
    <submittedName>
        <fullName evidence="1">Uncharacterized protein</fullName>
    </submittedName>
</protein>
<organism evidence="1 2">
    <name type="scientific">Puccinia graminis f. sp. tritici</name>
    <dbReference type="NCBI Taxonomy" id="56615"/>
    <lineage>
        <taxon>Eukaryota</taxon>
        <taxon>Fungi</taxon>
        <taxon>Dikarya</taxon>
        <taxon>Basidiomycota</taxon>
        <taxon>Pucciniomycotina</taxon>
        <taxon>Pucciniomycetes</taxon>
        <taxon>Pucciniales</taxon>
        <taxon>Pucciniaceae</taxon>
        <taxon>Puccinia</taxon>
    </lineage>
</organism>
<dbReference type="Proteomes" id="UP000324748">
    <property type="component" value="Unassembled WGS sequence"/>
</dbReference>